<name>A0A8B8EZC9_CRAVI</name>
<dbReference type="SUPFAM" id="SSF55136">
    <property type="entry name" value="Probable bacterial effector-binding domain"/>
    <property type="match status" value="1"/>
</dbReference>
<dbReference type="PANTHER" id="PTHR11220:SF1">
    <property type="entry name" value="HEME-BINDING PROTEIN 2"/>
    <property type="match status" value="1"/>
</dbReference>
<dbReference type="InterPro" id="IPR011256">
    <property type="entry name" value="Reg_factor_effector_dom_sf"/>
</dbReference>
<dbReference type="Gene3D" id="3.20.80.10">
    <property type="entry name" value="Regulatory factor, effector binding domain"/>
    <property type="match status" value="1"/>
</dbReference>
<dbReference type="PANTHER" id="PTHR11220">
    <property type="entry name" value="HEME-BINDING PROTEIN-RELATED"/>
    <property type="match status" value="1"/>
</dbReference>
<feature type="chain" id="PRO_5034637201" evidence="2">
    <location>
        <begin position="20"/>
        <end position="211"/>
    </location>
</feature>
<feature type="signal peptide" evidence="2">
    <location>
        <begin position="1"/>
        <end position="19"/>
    </location>
</feature>
<dbReference type="KEGG" id="cvn:111137975"/>
<dbReference type="GeneID" id="111137975"/>
<organism evidence="3 4">
    <name type="scientific">Crassostrea virginica</name>
    <name type="common">Eastern oyster</name>
    <dbReference type="NCBI Taxonomy" id="6565"/>
    <lineage>
        <taxon>Eukaryota</taxon>
        <taxon>Metazoa</taxon>
        <taxon>Spiralia</taxon>
        <taxon>Lophotrochozoa</taxon>
        <taxon>Mollusca</taxon>
        <taxon>Bivalvia</taxon>
        <taxon>Autobranchia</taxon>
        <taxon>Pteriomorphia</taxon>
        <taxon>Ostreida</taxon>
        <taxon>Ostreoidea</taxon>
        <taxon>Ostreidae</taxon>
        <taxon>Crassostrea</taxon>
    </lineage>
</organism>
<keyword evidence="2" id="KW-0732">Signal</keyword>
<evidence type="ECO:0000256" key="1">
    <source>
        <dbReference type="ARBA" id="ARBA00009817"/>
    </source>
</evidence>
<proteinExistence type="inferred from homology"/>
<dbReference type="RefSeq" id="XP_022345420.1">
    <property type="nucleotide sequence ID" value="XM_022489712.1"/>
</dbReference>
<dbReference type="InterPro" id="IPR006917">
    <property type="entry name" value="SOUL_heme-bd"/>
</dbReference>
<dbReference type="Pfam" id="PF04832">
    <property type="entry name" value="SOUL"/>
    <property type="match status" value="1"/>
</dbReference>
<comment type="similarity">
    <text evidence="1">Belongs to the HEBP family.</text>
</comment>
<evidence type="ECO:0000313" key="4">
    <source>
        <dbReference type="RefSeq" id="XP_022345420.1"/>
    </source>
</evidence>
<protein>
    <submittedName>
        <fullName evidence="4">Heme-binding protein 2-like</fullName>
    </submittedName>
</protein>
<sequence>MKGQILITVFFSAVLSSFASVLKFIPRDSKWPPKFCNGIDCPRYTVLESKKDYELRQYSSSGWVSTNTAGVDYKSATSTNFMRLFRYISGENAKKEKIAMTAPVITMIMPGQGPACENNFTTSFFMSPKVQNPPAPTGKGVFLQSMPQMKVYVRSFGGYVRKIEDWVKEAVKLGEAIGDSSKYHSQFSYTAGYDSPFRFLNRHNEIWFIAK</sequence>
<accession>A0A8B8EZC9</accession>
<gene>
    <name evidence="4" type="primary">LOC111137975</name>
</gene>
<dbReference type="Proteomes" id="UP000694844">
    <property type="component" value="Chromosome 5"/>
</dbReference>
<evidence type="ECO:0000313" key="3">
    <source>
        <dbReference type="Proteomes" id="UP000694844"/>
    </source>
</evidence>
<evidence type="ECO:0000256" key="2">
    <source>
        <dbReference type="SAM" id="SignalP"/>
    </source>
</evidence>
<dbReference type="FunFam" id="3.20.80.10:FF:000002">
    <property type="entry name" value="Heme-binding protein 2"/>
    <property type="match status" value="1"/>
</dbReference>
<dbReference type="AlphaFoldDB" id="A0A8B8EZC9"/>
<keyword evidence="3" id="KW-1185">Reference proteome</keyword>
<dbReference type="OrthoDB" id="6424451at2759"/>
<reference evidence="4" key="1">
    <citation type="submission" date="2025-08" db="UniProtKB">
        <authorList>
            <consortium name="RefSeq"/>
        </authorList>
    </citation>
    <scope>IDENTIFICATION</scope>
    <source>
        <tissue evidence="4">Whole sample</tissue>
    </source>
</reference>